<protein>
    <submittedName>
        <fullName evidence="1">Uncharacterized protein</fullName>
    </submittedName>
</protein>
<keyword evidence="2" id="KW-1185">Reference proteome</keyword>
<sequence length="172" mass="18778">MSPSMKATIHHLMHINRGPTSDIEMFKAWVGYENFMQSHGLKPWDEEDTGKGLAILKSKFGIGGDESTSDGSNNKDEASHPYNAAVEWGGGRWEEDGIVDGDGSDSEEDGIVDGDSDDSVGGWSEGDFDSIFSQTGQMLETMMVLAVLVADDEAEAVLRRFDKIDRYASHPT</sequence>
<reference evidence="1 2" key="1">
    <citation type="journal article" date="2019" name="Nat. Ecol. Evol.">
        <title>Megaphylogeny resolves global patterns of mushroom evolution.</title>
        <authorList>
            <person name="Varga T."/>
            <person name="Krizsan K."/>
            <person name="Foldi C."/>
            <person name="Dima B."/>
            <person name="Sanchez-Garcia M."/>
            <person name="Sanchez-Ramirez S."/>
            <person name="Szollosi G.J."/>
            <person name="Szarkandi J.G."/>
            <person name="Papp V."/>
            <person name="Albert L."/>
            <person name="Andreopoulos W."/>
            <person name="Angelini C."/>
            <person name="Antonin V."/>
            <person name="Barry K.W."/>
            <person name="Bougher N.L."/>
            <person name="Buchanan P."/>
            <person name="Buyck B."/>
            <person name="Bense V."/>
            <person name="Catcheside P."/>
            <person name="Chovatia M."/>
            <person name="Cooper J."/>
            <person name="Damon W."/>
            <person name="Desjardin D."/>
            <person name="Finy P."/>
            <person name="Geml J."/>
            <person name="Haridas S."/>
            <person name="Hughes K."/>
            <person name="Justo A."/>
            <person name="Karasinski D."/>
            <person name="Kautmanova I."/>
            <person name="Kiss B."/>
            <person name="Kocsube S."/>
            <person name="Kotiranta H."/>
            <person name="LaButti K.M."/>
            <person name="Lechner B.E."/>
            <person name="Liimatainen K."/>
            <person name="Lipzen A."/>
            <person name="Lukacs Z."/>
            <person name="Mihaltcheva S."/>
            <person name="Morgado L.N."/>
            <person name="Niskanen T."/>
            <person name="Noordeloos M.E."/>
            <person name="Ohm R.A."/>
            <person name="Ortiz-Santana B."/>
            <person name="Ovrebo C."/>
            <person name="Racz N."/>
            <person name="Riley R."/>
            <person name="Savchenko A."/>
            <person name="Shiryaev A."/>
            <person name="Soop K."/>
            <person name="Spirin V."/>
            <person name="Szebenyi C."/>
            <person name="Tomsovsky M."/>
            <person name="Tulloss R.E."/>
            <person name="Uehling J."/>
            <person name="Grigoriev I.V."/>
            <person name="Vagvolgyi C."/>
            <person name="Papp T."/>
            <person name="Martin F.M."/>
            <person name="Miettinen O."/>
            <person name="Hibbett D.S."/>
            <person name="Nagy L.G."/>
        </authorList>
    </citation>
    <scope>NUCLEOTIDE SEQUENCE [LARGE SCALE GENOMIC DNA]</scope>
    <source>
        <strain evidence="1 2">NL-1719</strain>
    </source>
</reference>
<dbReference type="EMBL" id="ML208342">
    <property type="protein sequence ID" value="TFK68883.1"/>
    <property type="molecule type" value="Genomic_DNA"/>
</dbReference>
<dbReference type="Proteomes" id="UP000308600">
    <property type="component" value="Unassembled WGS sequence"/>
</dbReference>
<proteinExistence type="predicted"/>
<organism evidence="1 2">
    <name type="scientific">Pluteus cervinus</name>
    <dbReference type="NCBI Taxonomy" id="181527"/>
    <lineage>
        <taxon>Eukaryota</taxon>
        <taxon>Fungi</taxon>
        <taxon>Dikarya</taxon>
        <taxon>Basidiomycota</taxon>
        <taxon>Agaricomycotina</taxon>
        <taxon>Agaricomycetes</taxon>
        <taxon>Agaricomycetidae</taxon>
        <taxon>Agaricales</taxon>
        <taxon>Pluteineae</taxon>
        <taxon>Pluteaceae</taxon>
        <taxon>Pluteus</taxon>
    </lineage>
</organism>
<name>A0ACD3ASF8_9AGAR</name>
<accession>A0ACD3ASF8</accession>
<gene>
    <name evidence="1" type="ORF">BDN72DRAFT_858105</name>
</gene>
<evidence type="ECO:0000313" key="1">
    <source>
        <dbReference type="EMBL" id="TFK68883.1"/>
    </source>
</evidence>
<evidence type="ECO:0000313" key="2">
    <source>
        <dbReference type="Proteomes" id="UP000308600"/>
    </source>
</evidence>